<keyword evidence="3" id="KW-1185">Reference proteome</keyword>
<dbReference type="AlphaFoldDB" id="A0A090UXC5"/>
<dbReference type="Proteomes" id="UP000029462">
    <property type="component" value="Unassembled WGS sequence"/>
</dbReference>
<dbReference type="OrthoDB" id="6631622at2"/>
<evidence type="ECO:0000313" key="2">
    <source>
        <dbReference type="EMBL" id="GAL57181.1"/>
    </source>
</evidence>
<gene>
    <name evidence="2" type="ORF">EV102420_06_00570</name>
</gene>
<keyword evidence="1" id="KW-0175">Coiled coil</keyword>
<dbReference type="RefSeq" id="WP_042389251.1">
    <property type="nucleotide sequence ID" value="NZ_BBMZ01000006.1"/>
</dbReference>
<evidence type="ECO:0000313" key="3">
    <source>
        <dbReference type="Proteomes" id="UP000029462"/>
    </source>
</evidence>
<evidence type="ECO:0000256" key="1">
    <source>
        <dbReference type="SAM" id="Coils"/>
    </source>
</evidence>
<protein>
    <submittedName>
        <fullName evidence="2">Putative phage tail protein</fullName>
    </submittedName>
</protein>
<dbReference type="Pfam" id="PF10721">
    <property type="entry name" value="DUF2514"/>
    <property type="match status" value="1"/>
</dbReference>
<accession>A0A090UXC5</accession>
<name>A0A090UXC5_PSEVU</name>
<dbReference type="STRING" id="1115515.EV102420_06_00570"/>
<dbReference type="InterPro" id="IPR019659">
    <property type="entry name" value="DUF2514"/>
</dbReference>
<feature type="coiled-coil region" evidence="1">
    <location>
        <begin position="51"/>
        <end position="87"/>
    </location>
</feature>
<sequence length="165" mass="18334">MITFLKVWWKPLALLAVLALLVAGARIAWVKHGQAQYDAGYAKRGEDQVAADKLTRKQREEENARNEREAQNRIDQARNDAMLAAQRAGGLRNQLDTIRQQLREYSTANGFGSSAGDTGVLLADLLSKSVERNRQLADYADRATTAGAICERQYDSLTKRGTSPR</sequence>
<proteinExistence type="predicted"/>
<organism evidence="2 3">
    <name type="scientific">Pseudescherichia vulneris NBRC 102420</name>
    <dbReference type="NCBI Taxonomy" id="1115515"/>
    <lineage>
        <taxon>Bacteria</taxon>
        <taxon>Pseudomonadati</taxon>
        <taxon>Pseudomonadota</taxon>
        <taxon>Gammaproteobacteria</taxon>
        <taxon>Enterobacterales</taxon>
        <taxon>Enterobacteriaceae</taxon>
        <taxon>Pseudescherichia</taxon>
    </lineage>
</organism>
<comment type="caution">
    <text evidence="2">The sequence shown here is derived from an EMBL/GenBank/DDBJ whole genome shotgun (WGS) entry which is preliminary data.</text>
</comment>
<dbReference type="EMBL" id="BBMZ01000006">
    <property type="protein sequence ID" value="GAL57181.1"/>
    <property type="molecule type" value="Genomic_DNA"/>
</dbReference>
<reference evidence="2 3" key="1">
    <citation type="submission" date="2014-09" db="EMBL/GenBank/DDBJ databases">
        <title>Whole genome shotgun sequence of Escherichia vulneris NBRC 102420.</title>
        <authorList>
            <person name="Yoshida Y."/>
            <person name="Hosoyama A."/>
            <person name="Tsuchikane K."/>
            <person name="Ohji S."/>
            <person name="Ichikawa N."/>
            <person name="Kimura A."/>
            <person name="Yamazoe A."/>
            <person name="Ezaki T."/>
            <person name="Fujita N."/>
        </authorList>
    </citation>
    <scope>NUCLEOTIDE SEQUENCE [LARGE SCALE GENOMIC DNA]</scope>
    <source>
        <strain evidence="2 3">NBRC 102420</strain>
    </source>
</reference>